<dbReference type="EC" id="3.1.3.16" evidence="8"/>
<accession>A0AAU8ALC6</accession>
<gene>
    <name evidence="8" type="ORF">PVT71_19695</name>
</gene>
<organism evidence="8">
    <name type="scientific">Alloyangia sp. H15</name>
    <dbReference type="NCBI Taxonomy" id="3029062"/>
    <lineage>
        <taxon>Bacteria</taxon>
        <taxon>Pseudomonadati</taxon>
        <taxon>Pseudomonadota</taxon>
        <taxon>Alphaproteobacteria</taxon>
        <taxon>Rhodobacterales</taxon>
        <taxon>Roseobacteraceae</taxon>
        <taxon>Alloyangia</taxon>
    </lineage>
</organism>
<keyword evidence="4" id="KW-0067">ATP-binding</keyword>
<dbReference type="PANTHER" id="PTHR43289">
    <property type="entry name" value="MITOGEN-ACTIVATED PROTEIN KINASE KINASE KINASE 20-RELATED"/>
    <property type="match status" value="1"/>
</dbReference>
<dbReference type="CDD" id="cd00143">
    <property type="entry name" value="PP2Cc"/>
    <property type="match status" value="1"/>
</dbReference>
<sequence>MDEPANLFPKRALKGVLGGWSHAGVKPRNDDAIAGKVPGSAWEMQAKGIVACIADGISTGRNSDKAAQISVIQFARDYYSAPESWPVRDCAGRLLTALNSWFHAQNRSGSPEAEGQVTTFTALIARSQTLHVVHIGDTRASRLRGGRLQRLTEDHAARFMGGPEALTRALGIESDIRVDYLSEAMAAGDLYLLTSDGVHGVLGGAEIAQQLDGAPLETQAELEAAARRLCEAALAAGSNDNVSCLLLRVLELPAETLTEAHDRLTAQAIPPRMVPGNRIDGWEVMEVLHASPRSTVYLVRRAGEEGVQVLKAPSRNFEDNLHYLEGFSLEQWVGRRIAHPQVMKIRPHEDSRFLYYVAEHVEGQTLRDWMGRNPAPGIATVLPLLGSLAAALRVFHRMGMVHRDLKPENVILGPDGTAKIIDFGSVQVSGFREIARAGAEELPEGSLNYIAPEVLTGQEATPRSDLYSLGVIAWEMLAGRVPVDLETRARLPARPADWALPQLAERRPDLPEGTQAVLARVLSPDPAQRPRAMSEFLADLQDLSRRQGAGRHGSVPLFRRGSAGFWRLWALVSTALAVLLALLLLGRL</sequence>
<evidence type="ECO:0000259" key="6">
    <source>
        <dbReference type="PROSITE" id="PS50011"/>
    </source>
</evidence>
<keyword evidence="3 8" id="KW-0418">Kinase</keyword>
<dbReference type="AlphaFoldDB" id="A0AAU8ALC6"/>
<evidence type="ECO:0000256" key="1">
    <source>
        <dbReference type="ARBA" id="ARBA00022679"/>
    </source>
</evidence>
<reference evidence="8" key="1">
    <citation type="submission" date="2023-02" db="EMBL/GenBank/DDBJ databases">
        <title>Description and genomic characterization of Salipiger bruguierae sp. nov., isolated from the sediment of mangrove plant Bruguiera sexangula.</title>
        <authorList>
            <person name="Long M."/>
        </authorList>
    </citation>
    <scope>NUCLEOTIDE SEQUENCE</scope>
    <source>
        <strain evidence="8">H15</strain>
    </source>
</reference>
<feature type="domain" description="Protein kinase" evidence="6">
    <location>
        <begin position="282"/>
        <end position="555"/>
    </location>
</feature>
<dbReference type="InterPro" id="IPR036457">
    <property type="entry name" value="PPM-type-like_dom_sf"/>
</dbReference>
<evidence type="ECO:0000313" key="8">
    <source>
        <dbReference type="EMBL" id="XCC95314.1"/>
    </source>
</evidence>
<feature type="transmembrane region" description="Helical" evidence="5">
    <location>
        <begin position="568"/>
        <end position="586"/>
    </location>
</feature>
<dbReference type="Gene3D" id="1.10.510.10">
    <property type="entry name" value="Transferase(Phosphotransferase) domain 1"/>
    <property type="match status" value="1"/>
</dbReference>
<dbReference type="EC" id="3.1.3.-" evidence="8"/>
<dbReference type="SUPFAM" id="SSF81606">
    <property type="entry name" value="PP2C-like"/>
    <property type="match status" value="1"/>
</dbReference>
<evidence type="ECO:0000259" key="7">
    <source>
        <dbReference type="PROSITE" id="PS51746"/>
    </source>
</evidence>
<dbReference type="GO" id="GO:0004674">
    <property type="term" value="F:protein serine/threonine kinase activity"/>
    <property type="evidence" value="ECO:0007669"/>
    <property type="project" value="TreeGrafter"/>
</dbReference>
<dbReference type="SMART" id="SM00220">
    <property type="entry name" value="S_TKc"/>
    <property type="match status" value="1"/>
</dbReference>
<keyword evidence="8" id="KW-0378">Hydrolase</keyword>
<keyword evidence="5" id="KW-0472">Membrane</keyword>
<keyword evidence="2" id="KW-0547">Nucleotide-binding</keyword>
<dbReference type="Pfam" id="PF13672">
    <property type="entry name" value="PP2C_2"/>
    <property type="match status" value="1"/>
</dbReference>
<dbReference type="InterPro" id="IPR000719">
    <property type="entry name" value="Prot_kinase_dom"/>
</dbReference>
<protein>
    <submittedName>
        <fullName evidence="8">Bifunctional protein-serine/threonine kinase/phosphatase</fullName>
        <ecNumber evidence="8">2.7.11.-</ecNumber>
        <ecNumber evidence="8">3.1.3.-</ecNumber>
        <ecNumber evidence="8">3.1.3.16</ecNumber>
    </submittedName>
</protein>
<dbReference type="SMART" id="SM00332">
    <property type="entry name" value="PP2Cc"/>
    <property type="match status" value="1"/>
</dbReference>
<dbReference type="PROSITE" id="PS50011">
    <property type="entry name" value="PROTEIN_KINASE_DOM"/>
    <property type="match status" value="1"/>
</dbReference>
<name>A0AAU8ALC6_9RHOB</name>
<keyword evidence="5" id="KW-0812">Transmembrane</keyword>
<evidence type="ECO:0000256" key="2">
    <source>
        <dbReference type="ARBA" id="ARBA00022741"/>
    </source>
</evidence>
<evidence type="ECO:0000256" key="4">
    <source>
        <dbReference type="ARBA" id="ARBA00022840"/>
    </source>
</evidence>
<dbReference type="SMART" id="SM00331">
    <property type="entry name" value="PP2C_SIG"/>
    <property type="match status" value="1"/>
</dbReference>
<dbReference type="InterPro" id="IPR001932">
    <property type="entry name" value="PPM-type_phosphatase-like_dom"/>
</dbReference>
<dbReference type="CDD" id="cd14014">
    <property type="entry name" value="STKc_PknB_like"/>
    <property type="match status" value="1"/>
</dbReference>
<dbReference type="InterPro" id="IPR011009">
    <property type="entry name" value="Kinase-like_dom_sf"/>
</dbReference>
<keyword evidence="5" id="KW-1133">Transmembrane helix</keyword>
<dbReference type="PANTHER" id="PTHR43289:SF6">
    <property type="entry name" value="SERINE_THREONINE-PROTEIN KINASE NEKL-3"/>
    <property type="match status" value="1"/>
</dbReference>
<dbReference type="GO" id="GO:0005524">
    <property type="term" value="F:ATP binding"/>
    <property type="evidence" value="ECO:0007669"/>
    <property type="project" value="UniProtKB-KW"/>
</dbReference>
<proteinExistence type="predicted"/>
<feature type="domain" description="PPM-type phosphatase" evidence="7">
    <location>
        <begin position="38"/>
        <end position="249"/>
    </location>
</feature>
<dbReference type="SUPFAM" id="SSF56112">
    <property type="entry name" value="Protein kinase-like (PK-like)"/>
    <property type="match status" value="1"/>
</dbReference>
<dbReference type="InterPro" id="IPR008271">
    <property type="entry name" value="Ser/Thr_kinase_AS"/>
</dbReference>
<dbReference type="RefSeq" id="WP_353474156.1">
    <property type="nucleotide sequence ID" value="NZ_CP123385.1"/>
</dbReference>
<dbReference type="Gene3D" id="3.60.40.10">
    <property type="entry name" value="PPM-type phosphatase domain"/>
    <property type="match status" value="1"/>
</dbReference>
<evidence type="ECO:0000256" key="5">
    <source>
        <dbReference type="SAM" id="Phobius"/>
    </source>
</evidence>
<dbReference type="GO" id="GO:0004722">
    <property type="term" value="F:protein serine/threonine phosphatase activity"/>
    <property type="evidence" value="ECO:0007669"/>
    <property type="project" value="UniProtKB-EC"/>
</dbReference>
<dbReference type="Pfam" id="PF00069">
    <property type="entry name" value="Pkinase"/>
    <property type="match status" value="1"/>
</dbReference>
<dbReference type="EC" id="2.7.11.-" evidence="8"/>
<keyword evidence="1 8" id="KW-0808">Transferase</keyword>
<evidence type="ECO:0000256" key="3">
    <source>
        <dbReference type="ARBA" id="ARBA00022777"/>
    </source>
</evidence>
<dbReference type="PROSITE" id="PS00108">
    <property type="entry name" value="PROTEIN_KINASE_ST"/>
    <property type="match status" value="1"/>
</dbReference>
<dbReference type="PROSITE" id="PS51746">
    <property type="entry name" value="PPM_2"/>
    <property type="match status" value="1"/>
</dbReference>
<dbReference type="EMBL" id="CP123385">
    <property type="protein sequence ID" value="XCC95314.1"/>
    <property type="molecule type" value="Genomic_DNA"/>
</dbReference>